<gene>
    <name evidence="2" type="ORF">AURDEDRAFT_175573</name>
</gene>
<evidence type="ECO:0000313" key="2">
    <source>
        <dbReference type="EMBL" id="EJD35373.1"/>
    </source>
</evidence>
<keyword evidence="3" id="KW-1185">Reference proteome</keyword>
<protein>
    <submittedName>
        <fullName evidence="2">Uncharacterized protein</fullName>
    </submittedName>
</protein>
<sequence length="138" mass="14921">MFLNRLAWAAARATTLGAPAARRGIKHKSKYVGRKPKDPLPSSKDPKPSSPRSVFVELVSKGDYGRFFHELHERIPSDAGGHYAATMLYLGSLHAVMLNLPEGVSMGMLRAFPGVKAVHDADEVYDPDAAIATGPPIQ</sequence>
<dbReference type="InParanoid" id="J0WT20"/>
<reference evidence="3" key="1">
    <citation type="journal article" date="2012" name="Science">
        <title>The Paleozoic origin of enzymatic lignin decomposition reconstructed from 31 fungal genomes.</title>
        <authorList>
            <person name="Floudas D."/>
            <person name="Binder M."/>
            <person name="Riley R."/>
            <person name="Barry K."/>
            <person name="Blanchette R.A."/>
            <person name="Henrissat B."/>
            <person name="Martinez A.T."/>
            <person name="Otillar R."/>
            <person name="Spatafora J.W."/>
            <person name="Yadav J.S."/>
            <person name="Aerts A."/>
            <person name="Benoit I."/>
            <person name="Boyd A."/>
            <person name="Carlson A."/>
            <person name="Copeland A."/>
            <person name="Coutinho P.M."/>
            <person name="de Vries R.P."/>
            <person name="Ferreira P."/>
            <person name="Findley K."/>
            <person name="Foster B."/>
            <person name="Gaskell J."/>
            <person name="Glotzer D."/>
            <person name="Gorecki P."/>
            <person name="Heitman J."/>
            <person name="Hesse C."/>
            <person name="Hori C."/>
            <person name="Igarashi K."/>
            <person name="Jurgens J.A."/>
            <person name="Kallen N."/>
            <person name="Kersten P."/>
            <person name="Kohler A."/>
            <person name="Kuees U."/>
            <person name="Kumar T.K.A."/>
            <person name="Kuo A."/>
            <person name="LaButti K."/>
            <person name="Larrondo L.F."/>
            <person name="Lindquist E."/>
            <person name="Ling A."/>
            <person name="Lombard V."/>
            <person name="Lucas S."/>
            <person name="Lundell T."/>
            <person name="Martin R."/>
            <person name="McLaughlin D.J."/>
            <person name="Morgenstern I."/>
            <person name="Morin E."/>
            <person name="Murat C."/>
            <person name="Nagy L.G."/>
            <person name="Nolan M."/>
            <person name="Ohm R.A."/>
            <person name="Patyshakuliyeva A."/>
            <person name="Rokas A."/>
            <person name="Ruiz-Duenas F.J."/>
            <person name="Sabat G."/>
            <person name="Salamov A."/>
            <person name="Samejima M."/>
            <person name="Schmutz J."/>
            <person name="Slot J.C."/>
            <person name="St John F."/>
            <person name="Stenlid J."/>
            <person name="Sun H."/>
            <person name="Sun S."/>
            <person name="Syed K."/>
            <person name="Tsang A."/>
            <person name="Wiebenga A."/>
            <person name="Young D."/>
            <person name="Pisabarro A."/>
            <person name="Eastwood D.C."/>
            <person name="Martin F."/>
            <person name="Cullen D."/>
            <person name="Grigoriev I.V."/>
            <person name="Hibbett D.S."/>
        </authorList>
    </citation>
    <scope>NUCLEOTIDE SEQUENCE [LARGE SCALE GENOMIC DNA]</scope>
    <source>
        <strain evidence="3">TFB10046</strain>
    </source>
</reference>
<dbReference type="Proteomes" id="UP000006514">
    <property type="component" value="Unassembled WGS sequence"/>
</dbReference>
<dbReference type="KEGG" id="adl:AURDEDRAFT_175573"/>
<feature type="region of interest" description="Disordered" evidence="1">
    <location>
        <begin position="27"/>
        <end position="52"/>
    </location>
</feature>
<evidence type="ECO:0000256" key="1">
    <source>
        <dbReference type="SAM" id="MobiDB-lite"/>
    </source>
</evidence>
<dbReference type="EMBL" id="JH687893">
    <property type="protein sequence ID" value="EJD35373.1"/>
    <property type="molecule type" value="Genomic_DNA"/>
</dbReference>
<accession>J0WT20</accession>
<dbReference type="AlphaFoldDB" id="J0WT20"/>
<proteinExistence type="predicted"/>
<name>J0WT20_AURST</name>
<organism evidence="2 3">
    <name type="scientific">Auricularia subglabra (strain TFB-10046 / SS5)</name>
    <name type="common">White-rot fungus</name>
    <name type="synonym">Auricularia delicata (strain TFB10046)</name>
    <dbReference type="NCBI Taxonomy" id="717982"/>
    <lineage>
        <taxon>Eukaryota</taxon>
        <taxon>Fungi</taxon>
        <taxon>Dikarya</taxon>
        <taxon>Basidiomycota</taxon>
        <taxon>Agaricomycotina</taxon>
        <taxon>Agaricomycetes</taxon>
        <taxon>Auriculariales</taxon>
        <taxon>Auriculariaceae</taxon>
        <taxon>Auricularia</taxon>
    </lineage>
</organism>
<evidence type="ECO:0000313" key="3">
    <source>
        <dbReference type="Proteomes" id="UP000006514"/>
    </source>
</evidence>